<dbReference type="GO" id="GO:0005886">
    <property type="term" value="C:plasma membrane"/>
    <property type="evidence" value="ECO:0007669"/>
    <property type="project" value="TreeGrafter"/>
</dbReference>
<feature type="transmembrane region" description="Helical" evidence="2">
    <location>
        <begin position="1734"/>
        <end position="1764"/>
    </location>
</feature>
<feature type="transmembrane region" description="Helical" evidence="2">
    <location>
        <begin position="1483"/>
        <end position="1502"/>
    </location>
</feature>
<feature type="compositionally biased region" description="Low complexity" evidence="1">
    <location>
        <begin position="31"/>
        <end position="49"/>
    </location>
</feature>
<feature type="transmembrane region" description="Helical" evidence="2">
    <location>
        <begin position="2173"/>
        <end position="2191"/>
    </location>
</feature>
<dbReference type="SUPFAM" id="SSF81653">
    <property type="entry name" value="Calcium ATPase, transduction domain A"/>
    <property type="match status" value="1"/>
</dbReference>
<evidence type="ECO:0008006" key="5">
    <source>
        <dbReference type="Google" id="ProtNLM"/>
    </source>
</evidence>
<dbReference type="Gene3D" id="2.70.150.10">
    <property type="entry name" value="Calcium-transporting ATPase, cytoplasmic transduction domain A"/>
    <property type="match status" value="1"/>
</dbReference>
<dbReference type="Proteomes" id="UP000030750">
    <property type="component" value="Unassembled WGS sequence"/>
</dbReference>
<dbReference type="VEuPathDB" id="ToxoDB:EBH_0015440"/>
<keyword evidence="4" id="KW-1185">Reference proteome</keyword>
<feature type="compositionally biased region" description="Basic and acidic residues" evidence="1">
    <location>
        <begin position="867"/>
        <end position="876"/>
    </location>
</feature>
<reference evidence="3" key="2">
    <citation type="submission" date="2013-10" db="EMBL/GenBank/DDBJ databases">
        <authorList>
            <person name="Aslett M."/>
        </authorList>
    </citation>
    <scope>NUCLEOTIDE SEQUENCE [LARGE SCALE GENOMIC DNA]</scope>
    <source>
        <strain evidence="3">Houghton</strain>
    </source>
</reference>
<evidence type="ECO:0000313" key="3">
    <source>
        <dbReference type="EMBL" id="CDJ47305.1"/>
    </source>
</evidence>
<dbReference type="PANTHER" id="PTHR24092">
    <property type="entry name" value="PROBABLE PHOSPHOLIPID-TRANSPORTING ATPASE"/>
    <property type="match status" value="1"/>
</dbReference>
<feature type="transmembrane region" description="Helical" evidence="2">
    <location>
        <begin position="143"/>
        <end position="164"/>
    </location>
</feature>
<dbReference type="EMBL" id="HG710681">
    <property type="protein sequence ID" value="CDJ47305.1"/>
    <property type="molecule type" value="Genomic_DNA"/>
</dbReference>
<dbReference type="InterPro" id="IPR036412">
    <property type="entry name" value="HAD-like_sf"/>
</dbReference>
<evidence type="ECO:0000313" key="4">
    <source>
        <dbReference type="Proteomes" id="UP000030750"/>
    </source>
</evidence>
<feature type="transmembrane region" description="Helical" evidence="2">
    <location>
        <begin position="1784"/>
        <end position="1803"/>
    </location>
</feature>
<dbReference type="GO" id="GO:0140326">
    <property type="term" value="F:ATPase-coupled intramembrane lipid transporter activity"/>
    <property type="evidence" value="ECO:0007669"/>
    <property type="project" value="TreeGrafter"/>
</dbReference>
<feature type="transmembrane region" description="Helical" evidence="2">
    <location>
        <begin position="1457"/>
        <end position="1477"/>
    </location>
</feature>
<dbReference type="InterPro" id="IPR023214">
    <property type="entry name" value="HAD_sf"/>
</dbReference>
<feature type="region of interest" description="Disordered" evidence="1">
    <location>
        <begin position="866"/>
        <end position="890"/>
    </location>
</feature>
<name>U6LHN7_9EIME</name>
<evidence type="ECO:0000256" key="2">
    <source>
        <dbReference type="SAM" id="Phobius"/>
    </source>
</evidence>
<accession>U6LHN7</accession>
<feature type="transmembrane region" description="Helical" evidence="2">
    <location>
        <begin position="2203"/>
        <end position="2230"/>
    </location>
</feature>
<dbReference type="OrthoDB" id="345827at2759"/>
<proteinExistence type="predicted"/>
<sequence>MPPEGNDAEGPSPGYDATPAESVACRGTFGGDMSSSSSTSSTGGSKTSPLLSTVGSVWGTPALPTAPLLGTERTLLNAKKERLSRGTRLLMPYWAVRQVVINPVTEEETCTPAPVAAPGGCMQFSLSRFLCSGCRLLSRPTNLWLMVTCILSFVMYGCELKSSLSVPQQVLLLLGAPLLLLLSVAAFAGRHVQASSRREAIAATVSSAFTCHVLDGREPVLKEAVWGDLRVGNIVRVYCGECVPADLLILTCGHSESATLDLRMVDGAASFTRRYCVRETKADYSLTALAGLRGRVVCESPAGGSPHFKGTIRLDARPRGTRIVASNVAPRGSILRWTEWIDGLVLHAAEDVAFYQSRRSCKEGNRELESACSIVVGVFAVATLLLGVALFLVKGLIGTQQGWTFDMPQYKTQLSQWLYLLSCGPVALSFALDIVKLRRKENLSHPVTLLRDRCGGSARIQQALKHGDKRPKQAEHQQQCPSSDEDCYASAVFGQLISPSALDDLARADFLLFDKGAVVDGSKLHLRGVCAGGACFARRLAKGIKYADGLGTGGHLCGSTESAGVPPESSSNCPCQCTRTVSGGAAGSHDPVCGKAPLGFYDSEGALAVRCGRCEIEMEDMSTIEHYYTTHRDERGRLEVLAQIASICHCATPFLSRRSQEGRREGVDEMPGIPDTRTQVDVDFQSTLPEDSVVLNLCCALGYKPVLRRGTQLHVERSPIPMPVCSCQSQQAEPLLGRRTPRGASCRPSSGAGSPVDGSCSCCRATPLQTLVGAVFGEKLCAANCNPVSLVEVVGSHAPSQRRPRLSCVVKPMGHRSGALLVVRGPAADIAKLCRGGLDALKKIEQGTERSQGAICKEGSSSISGSEVEKALDRNTDVPGGDSALGREDRPAEELAMYIQLSEEASNSMYRQEERQERVITSFETDLQLVGCVAVTEELQAGVRKTLGRMREVGIRQMFLVGGDKHAALATARHCGLLPSSDWSCLSKGGAPDTRHARPLGESHHRCGSASNSGVAAVTVTRSDHACQSDHEESSDLARAALCRRCYDESHSVSVRHTIDDLHSGPPRTLYPGCLHGLVTNISASISHWAVADAQVLLQRCLTELAYYALKDRRRLQSPSASIWACECGTSVPRRRLLRMTSRRLSLVGGEGKRVGGSFSQRSYSRSKGHFRREKCVGIHQSETQKENVGSGRRMLKQRSEVQGKEEYNGLFVYAICRADISVCAEIRGQLKQQLVACIKRSLKPRPVVIAAGSSAEDAAMMQEATVGIMVLCSSTQTEVPTNELKWIPPADADQLTCGEGGERRPVLRQLSRSFLDSARRTYHALLPLLPEHEPAAERGKSLPSPGPAEGRLVSKGQMDSIELGITGLTKQGSHLQQQQDMALEHQQVSQVSKRGAGRVGRDSVAKSGAFEPCIQAACLYGGSADVVLASFQSLCSLIFRNALSEQAQSLLLIDQVVYATSLLSSFVFVLLLTNLLDYGDPTGSVFCIWFSLIAVATACVAAHPMAASLDDKCFWTVCEGILTSVATFALGHQAVFKGMQIGALLRLTDFFLVALCFGVVVRPWLVAFSIGGCAARGRVFKRAWQGLQGALCPRATGACWSDGCRSTVCKSETVRPLLLRTHAAGADASAACSRLRFGRTDPTVDQYCTTSQPSACAADISPHQLRDTYLRHTTREAVASPYSSADDLHLTSMNPSIRPCQMDSVVRRNSALLLDLRKEKASEMRLLRCYKPIGACLALLRPLCIVVSLASLPWLLTVAQFLFSYGGASGMRQLHLLPYGFPAWWLMLLLCVAVAMLVAGVFRRCNILLGPEKVLLAADDACAAAPVTEVDDSAEGIVNPCGTRCQRRRPCLVCFTRGRQHTEASTKICRLCWTLEAADAFMLRELESNAQCCDAPDYQLETSYIGLMQVDCNSALCRRSFVTGATLCSYHRRHHVLFLQRLAARLPAPSFFSLLNGEAVRHSLSLHPTGKALVRSSRTLAIAAESPVLNPPSWEVRQQLTSARGLLLGAGTGTDSGDERNLRRGMTDTTSIFSESNVVLEDDWSSESFFGSESDFETFTPSAPAVVCDEAATEQRANDALKGITLTFRDPYLEADYQSARQRELRRSTFVFRSTMIVLLVLWLIFNLVTVSVHKSLNAPSGRSDLMLSFLPGTPGVGLLVCSFRRSFASRFDFFVGSAAVLYVLLQNIVDYRLSAEGLDTSLSVILVVAVMLRLPFKLATGLNLFYVLSSTYLPLASSPLWSRLHVQKVSLWIGLVVASLRIRSSINLWRLFEPDRNCLLWLQRMQ</sequence>
<feature type="compositionally biased region" description="Basic and acidic residues" evidence="1">
    <location>
        <begin position="1331"/>
        <end position="1341"/>
    </location>
</feature>
<reference evidence="3" key="1">
    <citation type="submission" date="2013-10" db="EMBL/GenBank/DDBJ databases">
        <title>Genomic analysis of the causative agents of coccidiosis in chickens.</title>
        <authorList>
            <person name="Reid A.J."/>
            <person name="Blake D."/>
            <person name="Billington K."/>
            <person name="Browne H."/>
            <person name="Dunn M."/>
            <person name="Hung S."/>
            <person name="Kawahara F."/>
            <person name="Miranda-Saavedra D."/>
            <person name="Mourier T."/>
            <person name="Nagra H."/>
            <person name="Otto T.D."/>
            <person name="Rawlings N."/>
            <person name="Sanchez A."/>
            <person name="Sanders M."/>
            <person name="Subramaniam C."/>
            <person name="Tay Y."/>
            <person name="Dear P."/>
            <person name="Doerig C."/>
            <person name="Gruber A."/>
            <person name="Parkinson J."/>
            <person name="Shirley M."/>
            <person name="Wan K.L."/>
            <person name="Berriman M."/>
            <person name="Tomley F."/>
            <person name="Pain A."/>
        </authorList>
    </citation>
    <scope>NUCLEOTIDE SEQUENCE [LARGE SCALE GENOMIC DNA]</scope>
    <source>
        <strain evidence="3">Houghton</strain>
    </source>
</reference>
<dbReference type="GO" id="GO:0045332">
    <property type="term" value="P:phospholipid translocation"/>
    <property type="evidence" value="ECO:0007669"/>
    <property type="project" value="TreeGrafter"/>
</dbReference>
<gene>
    <name evidence="3" type="ORF">EBH_0015440</name>
</gene>
<feature type="transmembrane region" description="Helical" evidence="2">
    <location>
        <begin position="170"/>
        <end position="188"/>
    </location>
</feature>
<dbReference type="Gene3D" id="3.40.50.1000">
    <property type="entry name" value="HAD superfamily/HAD-like"/>
    <property type="match status" value="2"/>
</dbReference>
<feature type="transmembrane region" description="Helical" evidence="2">
    <location>
        <begin position="2111"/>
        <end position="2135"/>
    </location>
</feature>
<feature type="transmembrane region" description="Helical" evidence="2">
    <location>
        <begin position="1551"/>
        <end position="1576"/>
    </location>
</feature>
<dbReference type="SUPFAM" id="SSF56784">
    <property type="entry name" value="HAD-like"/>
    <property type="match status" value="1"/>
</dbReference>
<evidence type="ECO:0000256" key="1">
    <source>
        <dbReference type="SAM" id="MobiDB-lite"/>
    </source>
</evidence>
<protein>
    <recommendedName>
        <fullName evidence="5">Guanylyl cyclase, related</fullName>
    </recommendedName>
</protein>
<dbReference type="PANTHER" id="PTHR24092:SF175">
    <property type="entry name" value="PHOSPHOLIPID-TRANSPORTING ATPASE"/>
    <property type="match status" value="1"/>
</dbReference>
<keyword evidence="2" id="KW-0812">Transmembrane</keyword>
<feature type="transmembrane region" description="Helical" evidence="2">
    <location>
        <begin position="372"/>
        <end position="397"/>
    </location>
</feature>
<feature type="region of interest" description="Disordered" evidence="1">
    <location>
        <begin position="1"/>
        <end position="49"/>
    </location>
</feature>
<feature type="region of interest" description="Disordered" evidence="1">
    <location>
        <begin position="1331"/>
        <end position="1353"/>
    </location>
</feature>
<organism evidence="3 4">
    <name type="scientific">Eimeria brunetti</name>
    <dbReference type="NCBI Taxonomy" id="51314"/>
    <lineage>
        <taxon>Eukaryota</taxon>
        <taxon>Sar</taxon>
        <taxon>Alveolata</taxon>
        <taxon>Apicomplexa</taxon>
        <taxon>Conoidasida</taxon>
        <taxon>Coccidia</taxon>
        <taxon>Eucoccidiorida</taxon>
        <taxon>Eimeriorina</taxon>
        <taxon>Eimeriidae</taxon>
        <taxon>Eimeria</taxon>
    </lineage>
</organism>
<feature type="transmembrane region" description="Helical" evidence="2">
    <location>
        <begin position="2147"/>
        <end position="2166"/>
    </location>
</feature>
<keyword evidence="2" id="KW-0472">Membrane</keyword>
<dbReference type="InterPro" id="IPR008250">
    <property type="entry name" value="ATPase_P-typ_transduc_dom_A_sf"/>
</dbReference>
<keyword evidence="2" id="KW-1133">Transmembrane helix</keyword>